<accession>A0A565ATT8</accession>
<dbReference type="EMBL" id="CABITT030000001">
    <property type="protein sequence ID" value="VVA92500.1"/>
    <property type="molecule type" value="Genomic_DNA"/>
</dbReference>
<gene>
    <name evidence="2" type="ORF">ANE_LOCUS2945</name>
</gene>
<reference evidence="2" key="1">
    <citation type="submission" date="2019-07" db="EMBL/GenBank/DDBJ databases">
        <authorList>
            <person name="Dittberner H."/>
        </authorList>
    </citation>
    <scope>NUCLEOTIDE SEQUENCE [LARGE SCALE GENOMIC DNA]</scope>
</reference>
<evidence type="ECO:0000256" key="1">
    <source>
        <dbReference type="SAM" id="MobiDB-lite"/>
    </source>
</evidence>
<evidence type="ECO:0000313" key="3">
    <source>
        <dbReference type="Proteomes" id="UP000489600"/>
    </source>
</evidence>
<evidence type="ECO:0000313" key="2">
    <source>
        <dbReference type="EMBL" id="VVA92500.1"/>
    </source>
</evidence>
<feature type="compositionally biased region" description="Low complexity" evidence="1">
    <location>
        <begin position="16"/>
        <end position="26"/>
    </location>
</feature>
<protein>
    <submittedName>
        <fullName evidence="2">Uncharacterized protein</fullName>
    </submittedName>
</protein>
<proteinExistence type="predicted"/>
<sequence>MGKNGWEVARGERGSDYYGSSSYGQGYLTPRERKSYLYGSGPSSTSATLCRLYGQHDHQTYSCAYAMRY</sequence>
<dbReference type="Proteomes" id="UP000489600">
    <property type="component" value="Unassembled WGS sequence"/>
</dbReference>
<comment type="caution">
    <text evidence="2">The sequence shown here is derived from an EMBL/GenBank/DDBJ whole genome shotgun (WGS) entry which is preliminary data.</text>
</comment>
<feature type="region of interest" description="Disordered" evidence="1">
    <location>
        <begin position="1"/>
        <end position="26"/>
    </location>
</feature>
<name>A0A565ATT8_9BRAS</name>
<dbReference type="AlphaFoldDB" id="A0A565ATT8"/>
<keyword evidence="3" id="KW-1185">Reference proteome</keyword>
<organism evidence="2 3">
    <name type="scientific">Arabis nemorensis</name>
    <dbReference type="NCBI Taxonomy" id="586526"/>
    <lineage>
        <taxon>Eukaryota</taxon>
        <taxon>Viridiplantae</taxon>
        <taxon>Streptophyta</taxon>
        <taxon>Embryophyta</taxon>
        <taxon>Tracheophyta</taxon>
        <taxon>Spermatophyta</taxon>
        <taxon>Magnoliopsida</taxon>
        <taxon>eudicotyledons</taxon>
        <taxon>Gunneridae</taxon>
        <taxon>Pentapetalae</taxon>
        <taxon>rosids</taxon>
        <taxon>malvids</taxon>
        <taxon>Brassicales</taxon>
        <taxon>Brassicaceae</taxon>
        <taxon>Arabideae</taxon>
        <taxon>Arabis</taxon>
    </lineage>
</organism>